<gene>
    <name evidence="3" type="ORF">ABNG02_11170</name>
    <name evidence="2" type="ORF">GCM10008994_32780</name>
</gene>
<reference evidence="2" key="2">
    <citation type="submission" date="2023-12" db="EMBL/GenBank/DDBJ databases">
        <authorList>
            <person name="Sun Q."/>
            <person name="Inoue M."/>
        </authorList>
    </citation>
    <scope>NUCLEOTIDE SEQUENCE</scope>
    <source>
        <strain evidence="2">JCM 14265</strain>
    </source>
</reference>
<comment type="caution">
    <text evidence="2">The sequence shown here is derived from an EMBL/GenBank/DDBJ whole genome shotgun (WGS) entry which is preliminary data.</text>
</comment>
<reference evidence="2" key="1">
    <citation type="journal article" date="2014" name="Int. J. Syst. Evol. Microbiol.">
        <title>Complete genome sequence of Corynebacterium casei LMG S-19264T (=DSM 44701T), isolated from a smear-ripened cheese.</title>
        <authorList>
            <consortium name="US DOE Joint Genome Institute (JGI-PGF)"/>
            <person name="Walter F."/>
            <person name="Albersmeier A."/>
            <person name="Kalinowski J."/>
            <person name="Ruckert C."/>
        </authorList>
    </citation>
    <scope>NUCLEOTIDE SEQUENCE</scope>
    <source>
        <strain evidence="2">JCM 14265</strain>
    </source>
</reference>
<feature type="compositionally biased region" description="Polar residues" evidence="1">
    <location>
        <begin position="52"/>
        <end position="61"/>
    </location>
</feature>
<evidence type="ECO:0000313" key="4">
    <source>
        <dbReference type="Proteomes" id="UP001501425"/>
    </source>
</evidence>
<organism evidence="2 4">
    <name type="scientific">Halorubrum ejinorense</name>
    <dbReference type="NCBI Taxonomy" id="425309"/>
    <lineage>
        <taxon>Archaea</taxon>
        <taxon>Methanobacteriati</taxon>
        <taxon>Methanobacteriota</taxon>
        <taxon>Stenosarchaea group</taxon>
        <taxon>Halobacteria</taxon>
        <taxon>Halobacteriales</taxon>
        <taxon>Haloferacaceae</taxon>
        <taxon>Halorubrum</taxon>
    </lineage>
</organism>
<dbReference type="Proteomes" id="UP001501425">
    <property type="component" value="Unassembled WGS sequence"/>
</dbReference>
<evidence type="ECO:0000256" key="1">
    <source>
        <dbReference type="SAM" id="MobiDB-lite"/>
    </source>
</evidence>
<dbReference type="RefSeq" id="WP_343780832.1">
    <property type="nucleotide sequence ID" value="NZ_BAAADQ010000016.1"/>
</dbReference>
<keyword evidence="5" id="KW-1185">Reference proteome</keyword>
<dbReference type="AlphaFoldDB" id="A0AAV3SWV9"/>
<dbReference type="EMBL" id="BAAADQ010000016">
    <property type="protein sequence ID" value="GAA0555177.1"/>
    <property type="molecule type" value="Genomic_DNA"/>
</dbReference>
<evidence type="ECO:0000313" key="3">
    <source>
        <dbReference type="EMBL" id="MEZ3167881.1"/>
    </source>
</evidence>
<sequence length="219" mass="22260">MQRRKILAGLGSLAAGGAAALGSGAFSSVTASRSVAVTVTGDAQAYLSLESQDTRASQASNGELELDFSSSNNGSSGLNPNARTAFLNVFSIENQGDDDVVIGIVKSDSAYEDPSSAPNLIADINGIDTAYIYNEPETGPGTGGSGLSASGGGTGVINIDSGGRPILKSRGNVFDAIRLSPGEGIYVDFTFITNNQLGNFSAQMPIVAVQPGSSRDETT</sequence>
<feature type="region of interest" description="Disordered" evidence="1">
    <location>
        <begin position="52"/>
        <end position="75"/>
    </location>
</feature>
<accession>A0AAV3SWV9</accession>
<dbReference type="EMBL" id="JBEDNW010000005">
    <property type="protein sequence ID" value="MEZ3167881.1"/>
    <property type="molecule type" value="Genomic_DNA"/>
</dbReference>
<reference evidence="3 5" key="3">
    <citation type="submission" date="2024-06" db="EMBL/GenBank/DDBJ databases">
        <title>Halorubrum miltondacostae sp. nov., a potential PHA producer isolated from an inland solar saltern in Rio Maior, Portugal.</title>
        <authorList>
            <person name="Albuquerque L."/>
            <person name="Viver T."/>
            <person name="Barroso C."/>
            <person name="Claudino R."/>
            <person name="Galvan M."/>
            <person name="Simoes G."/>
            <person name="Lobo Da Cunha A."/>
            <person name="Egas C."/>
        </authorList>
    </citation>
    <scope>NUCLEOTIDE SEQUENCE [LARGE SCALE GENOMIC DNA]</scope>
    <source>
        <strain evidence="3 5">DSM 18646</strain>
    </source>
</reference>
<evidence type="ECO:0000313" key="5">
    <source>
        <dbReference type="Proteomes" id="UP001567571"/>
    </source>
</evidence>
<evidence type="ECO:0008006" key="6">
    <source>
        <dbReference type="Google" id="ProtNLM"/>
    </source>
</evidence>
<protein>
    <recommendedName>
        <fullName evidence="6">DUF1102 domain-containing protein</fullName>
    </recommendedName>
</protein>
<name>A0AAV3SWV9_9EURY</name>
<evidence type="ECO:0000313" key="2">
    <source>
        <dbReference type="EMBL" id="GAA0555177.1"/>
    </source>
</evidence>
<dbReference type="Proteomes" id="UP001567571">
    <property type="component" value="Unassembled WGS sequence"/>
</dbReference>
<proteinExistence type="predicted"/>